<dbReference type="RefSeq" id="WP_065248353.1">
    <property type="nucleotide sequence ID" value="NZ_CP012117.1"/>
</dbReference>
<evidence type="ECO:0000313" key="1">
    <source>
        <dbReference type="EMBL" id="ANP28353.1"/>
    </source>
</evidence>
<dbReference type="KEGG" id="dva:DAD186_18030"/>
<name>A0A1B0ZKA6_9MICO</name>
<dbReference type="PANTHER" id="PTHR38479">
    <property type="entry name" value="LMO0824 PROTEIN"/>
    <property type="match status" value="1"/>
</dbReference>
<evidence type="ECO:0000313" key="2">
    <source>
        <dbReference type="Proteomes" id="UP000092596"/>
    </source>
</evidence>
<organism evidence="1 2">
    <name type="scientific">Dermabacter vaginalis</name>
    <dbReference type="NCBI Taxonomy" id="1630135"/>
    <lineage>
        <taxon>Bacteria</taxon>
        <taxon>Bacillati</taxon>
        <taxon>Actinomycetota</taxon>
        <taxon>Actinomycetes</taxon>
        <taxon>Micrococcales</taxon>
        <taxon>Dermabacteraceae</taxon>
        <taxon>Dermabacter</taxon>
    </lineage>
</organism>
<dbReference type="Pfam" id="PF06224">
    <property type="entry name" value="AlkZ-like"/>
    <property type="match status" value="1"/>
</dbReference>
<dbReference type="InterPro" id="IPR009351">
    <property type="entry name" value="AlkZ-like"/>
</dbReference>
<evidence type="ECO:0008006" key="3">
    <source>
        <dbReference type="Google" id="ProtNLM"/>
    </source>
</evidence>
<dbReference type="STRING" id="1630135.DAD186_18030"/>
<accession>A0A1B0ZKA6</accession>
<dbReference type="AlphaFoldDB" id="A0A1B0ZKA6"/>
<dbReference type="PATRIC" id="fig|1630135.4.peg.1801"/>
<proteinExistence type="predicted"/>
<dbReference type="Proteomes" id="UP000092596">
    <property type="component" value="Chromosome"/>
</dbReference>
<dbReference type="EMBL" id="CP012117">
    <property type="protein sequence ID" value="ANP28353.1"/>
    <property type="molecule type" value="Genomic_DNA"/>
</dbReference>
<dbReference type="PANTHER" id="PTHR38479:SF2">
    <property type="entry name" value="WINGED HELIX DNA-BINDING DOMAIN-CONTAINING PROTEIN"/>
    <property type="match status" value="1"/>
</dbReference>
<sequence length="403" mass="43745">MPPRSFAPSTRTERARLIYARLSAQGLALPRHRNAGNLVHAMGAMQGQDLPGLLSSIALRLDAEKVGEAPDQDQVPTVAPQASAPEAFPSDARMREVLRAFDAGEIVRGYPMRGTVFAMAARDARWMTELCAKKGEWEARRRRSRNLSDAQVEHALNLALEFLAGKVRGVTRADLLEAWKSGGIETDGGRGYHLITYFMASGHLIYGPIDGAEQRIADAATWLPKGAGLEECFGGDKVAATAALLERYLASHGPATLRDFAWWTKLPLRQIRAAALQIGDGIEEWGSGAAGETLFCRAGLADEVSSAAARVRGTFLLPGFDELVLGYPDRLALMTEQEHALLVPGNNGVFRRGIVRGGRMVALWRTVKRKRGRALAVDAFGELSAAASRDIEKAFAAFPHHDQ</sequence>
<reference evidence="1 2" key="1">
    <citation type="submission" date="2015-06" db="EMBL/GenBank/DDBJ databases">
        <title>Investigation of pathophysiology for high-risk pregnancy and development of treatment modality based on it.</title>
        <authorList>
            <person name="Kim B.-C."/>
            <person name="Lim S."/>
        </authorList>
    </citation>
    <scope>NUCLEOTIDE SEQUENCE [LARGE SCALE GENOMIC DNA]</scope>
    <source>
        <strain evidence="1 2">AD1-86</strain>
    </source>
</reference>
<protein>
    <recommendedName>
        <fullName evidence="3">Winged helix DNA-binding domain-containing protein</fullName>
    </recommendedName>
</protein>
<gene>
    <name evidence="1" type="ORF">DAD186_18030</name>
</gene>